<gene>
    <name evidence="10" type="ORF">KUF71_009252</name>
</gene>
<dbReference type="Proteomes" id="UP001219518">
    <property type="component" value="Unassembled WGS sequence"/>
</dbReference>
<comment type="caution">
    <text evidence="10">The sequence shown here is derived from an EMBL/GenBank/DDBJ whole genome shotgun (WGS) entry which is preliminary data.</text>
</comment>
<dbReference type="GO" id="GO:0003964">
    <property type="term" value="F:RNA-directed DNA polymerase activity"/>
    <property type="evidence" value="ECO:0007669"/>
    <property type="project" value="UniProtKB-KW"/>
</dbReference>
<feature type="non-terminal residue" evidence="10">
    <location>
        <position position="604"/>
    </location>
</feature>
<organism evidence="10 11">
    <name type="scientific">Frankliniella fusca</name>
    <dbReference type="NCBI Taxonomy" id="407009"/>
    <lineage>
        <taxon>Eukaryota</taxon>
        <taxon>Metazoa</taxon>
        <taxon>Ecdysozoa</taxon>
        <taxon>Arthropoda</taxon>
        <taxon>Hexapoda</taxon>
        <taxon>Insecta</taxon>
        <taxon>Pterygota</taxon>
        <taxon>Neoptera</taxon>
        <taxon>Paraneoptera</taxon>
        <taxon>Thysanoptera</taxon>
        <taxon>Terebrantia</taxon>
        <taxon>Thripoidea</taxon>
        <taxon>Thripidae</taxon>
        <taxon>Frankliniella</taxon>
    </lineage>
</organism>
<dbReference type="FunFam" id="3.30.420.10:FF:000032">
    <property type="entry name" value="Retrovirus-related Pol polyprotein from transposon 297-like Protein"/>
    <property type="match status" value="1"/>
</dbReference>
<sequence>AAPLNRLTNKNEPFEWSADAQKAFDYLREALTSPPVLAYPKPDGGQFIRDCDASNFSIGAVLFQDQDGVERAVRHFHPYLFGRPFTVRSDHAALQWLRTLRDTAEGQLARWLERLAAYDFIMQHRPGRHHGNADALSRRPCGTDCRHCSRRDPVYRDVAVQATSVEDAAGPTPAAVRAAQQSDPDIAPLLPFLQRGERPPAEDVSDCSARTKALWLQWRSLELTDGLLYRIFHESSGPQTRQLVVPQSLIPEVCRTFHDAPVSGVHLSHNKTLEKMRRHFYWPGMCQEVKLWCLSCEVCRRKKGPHQRGRAPMRPHNVGVPWERVGVDIAGPFPLTPRGNRYLLVAVDYFTRWPEAIPIPSVHADIVARALVDNIFTRFGMPCELHTDRGSTFESKVFQGVMELLGVRKTRTTPRRPQSNGAAERLIRSVTEHLAMVANKSKTDWDLQTPLVLMSFRAAPHSTTGVSPAMMLFGRQLDLPPGLARGYHPDTAAWPSAEAYPAWLQGRLHHLQHEVRDRAAAVAVRQKERYDIRARRHTFQVGDKVWLFDLQRRVGRCSKLQSWWTGPHVILDILNDVTARIQLAGSRCRPRTYHVDKLAPYIAR</sequence>
<dbReference type="Pfam" id="PF17921">
    <property type="entry name" value="Integrase_H2C2"/>
    <property type="match status" value="1"/>
</dbReference>
<keyword evidence="2" id="KW-0808">Transferase</keyword>
<dbReference type="AlphaFoldDB" id="A0AAE1HG42"/>
<dbReference type="PANTHER" id="PTHR37984:SF5">
    <property type="entry name" value="PROTEIN NYNRIN-LIKE"/>
    <property type="match status" value="1"/>
</dbReference>
<evidence type="ECO:0000256" key="1">
    <source>
        <dbReference type="ARBA" id="ARBA00012493"/>
    </source>
</evidence>
<dbReference type="InterPro" id="IPR012337">
    <property type="entry name" value="RNaseH-like_sf"/>
</dbReference>
<dbReference type="EMBL" id="JAHWGI010000985">
    <property type="protein sequence ID" value="KAK3919965.1"/>
    <property type="molecule type" value="Genomic_DNA"/>
</dbReference>
<evidence type="ECO:0000256" key="5">
    <source>
        <dbReference type="ARBA" id="ARBA00022759"/>
    </source>
</evidence>
<dbReference type="GO" id="GO:0003676">
    <property type="term" value="F:nucleic acid binding"/>
    <property type="evidence" value="ECO:0007669"/>
    <property type="project" value="InterPro"/>
</dbReference>
<proteinExistence type="predicted"/>
<keyword evidence="11" id="KW-1185">Reference proteome</keyword>
<dbReference type="Gene3D" id="3.30.70.270">
    <property type="match status" value="1"/>
</dbReference>
<protein>
    <recommendedName>
        <fullName evidence="1">RNA-directed DNA polymerase</fullName>
        <ecNumber evidence="1">2.7.7.49</ecNumber>
    </recommendedName>
</protein>
<feature type="domain" description="Integrase catalytic" evidence="9">
    <location>
        <begin position="311"/>
        <end position="476"/>
    </location>
</feature>
<evidence type="ECO:0000256" key="6">
    <source>
        <dbReference type="ARBA" id="ARBA00022801"/>
    </source>
</evidence>
<evidence type="ECO:0000256" key="8">
    <source>
        <dbReference type="ARBA" id="ARBA00023268"/>
    </source>
</evidence>
<dbReference type="InterPro" id="IPR043502">
    <property type="entry name" value="DNA/RNA_pol_sf"/>
</dbReference>
<dbReference type="Gene3D" id="3.30.420.10">
    <property type="entry name" value="Ribonuclease H-like superfamily/Ribonuclease H"/>
    <property type="match status" value="1"/>
</dbReference>
<dbReference type="InterPro" id="IPR043128">
    <property type="entry name" value="Rev_trsase/Diguanyl_cyclase"/>
</dbReference>
<dbReference type="PANTHER" id="PTHR37984">
    <property type="entry name" value="PROTEIN CBG26694"/>
    <property type="match status" value="1"/>
</dbReference>
<dbReference type="Pfam" id="PF00665">
    <property type="entry name" value="rve"/>
    <property type="match status" value="1"/>
</dbReference>
<reference evidence="10" key="1">
    <citation type="submission" date="2021-07" db="EMBL/GenBank/DDBJ databases">
        <authorList>
            <person name="Catto M.A."/>
            <person name="Jacobson A."/>
            <person name="Kennedy G."/>
            <person name="Labadie P."/>
            <person name="Hunt B.G."/>
            <person name="Srinivasan R."/>
        </authorList>
    </citation>
    <scope>NUCLEOTIDE SEQUENCE</scope>
    <source>
        <strain evidence="10">PL_HMW_Pooled</strain>
        <tissue evidence="10">Head</tissue>
    </source>
</reference>
<evidence type="ECO:0000256" key="2">
    <source>
        <dbReference type="ARBA" id="ARBA00022679"/>
    </source>
</evidence>
<dbReference type="EC" id="2.7.7.49" evidence="1"/>
<dbReference type="InterPro" id="IPR041588">
    <property type="entry name" value="Integrase_H2C2"/>
</dbReference>
<keyword evidence="8" id="KW-0511">Multifunctional enzyme</keyword>
<reference evidence="10" key="2">
    <citation type="journal article" date="2023" name="BMC Genomics">
        <title>Pest status, molecular evolution, and epigenetic factors derived from the genome assembly of Frankliniella fusca, a thysanopteran phytovirus vector.</title>
        <authorList>
            <person name="Catto M.A."/>
            <person name="Labadie P.E."/>
            <person name="Jacobson A.L."/>
            <person name="Kennedy G.G."/>
            <person name="Srinivasan R."/>
            <person name="Hunt B.G."/>
        </authorList>
    </citation>
    <scope>NUCLEOTIDE SEQUENCE</scope>
    <source>
        <strain evidence="10">PL_HMW_Pooled</strain>
    </source>
</reference>
<dbReference type="CDD" id="cd09274">
    <property type="entry name" value="RNase_HI_RT_Ty3"/>
    <property type="match status" value="1"/>
</dbReference>
<dbReference type="InterPro" id="IPR041577">
    <property type="entry name" value="RT_RNaseH_2"/>
</dbReference>
<keyword evidence="4" id="KW-0540">Nuclease</keyword>
<name>A0AAE1HG42_9NEOP</name>
<evidence type="ECO:0000313" key="10">
    <source>
        <dbReference type="EMBL" id="KAK3919965.1"/>
    </source>
</evidence>
<evidence type="ECO:0000313" key="11">
    <source>
        <dbReference type="Proteomes" id="UP001219518"/>
    </source>
</evidence>
<keyword evidence="6" id="KW-0378">Hydrolase</keyword>
<evidence type="ECO:0000259" key="9">
    <source>
        <dbReference type="PROSITE" id="PS50994"/>
    </source>
</evidence>
<dbReference type="GO" id="GO:0016787">
    <property type="term" value="F:hydrolase activity"/>
    <property type="evidence" value="ECO:0007669"/>
    <property type="project" value="UniProtKB-KW"/>
</dbReference>
<dbReference type="GO" id="GO:0004519">
    <property type="term" value="F:endonuclease activity"/>
    <property type="evidence" value="ECO:0007669"/>
    <property type="project" value="UniProtKB-KW"/>
</dbReference>
<keyword evidence="7" id="KW-0695">RNA-directed DNA polymerase</keyword>
<dbReference type="InterPro" id="IPR041373">
    <property type="entry name" value="RT_RNaseH"/>
</dbReference>
<dbReference type="SUPFAM" id="SSF53098">
    <property type="entry name" value="Ribonuclease H-like"/>
    <property type="match status" value="1"/>
</dbReference>
<evidence type="ECO:0000256" key="7">
    <source>
        <dbReference type="ARBA" id="ARBA00022918"/>
    </source>
</evidence>
<keyword evidence="5" id="KW-0255">Endonuclease</keyword>
<dbReference type="InterPro" id="IPR001584">
    <property type="entry name" value="Integrase_cat-core"/>
</dbReference>
<keyword evidence="3" id="KW-0548">Nucleotidyltransferase</keyword>
<dbReference type="FunFam" id="1.10.340.70:FF:000001">
    <property type="entry name" value="Retrovirus-related Pol polyprotein from transposon gypsy-like Protein"/>
    <property type="match status" value="1"/>
</dbReference>
<accession>A0AAE1HG42</accession>
<evidence type="ECO:0000256" key="3">
    <source>
        <dbReference type="ARBA" id="ARBA00022695"/>
    </source>
</evidence>
<dbReference type="InterPro" id="IPR036397">
    <property type="entry name" value="RNaseH_sf"/>
</dbReference>
<evidence type="ECO:0000256" key="4">
    <source>
        <dbReference type="ARBA" id="ARBA00022722"/>
    </source>
</evidence>
<dbReference type="InterPro" id="IPR050951">
    <property type="entry name" value="Retrovirus_Pol_polyprotein"/>
</dbReference>
<dbReference type="GO" id="GO:0042575">
    <property type="term" value="C:DNA polymerase complex"/>
    <property type="evidence" value="ECO:0007669"/>
    <property type="project" value="UniProtKB-ARBA"/>
</dbReference>
<dbReference type="PROSITE" id="PS50994">
    <property type="entry name" value="INTEGRASE"/>
    <property type="match status" value="1"/>
</dbReference>
<dbReference type="GO" id="GO:0015074">
    <property type="term" value="P:DNA integration"/>
    <property type="evidence" value="ECO:0007669"/>
    <property type="project" value="InterPro"/>
</dbReference>
<dbReference type="Gene3D" id="1.10.340.70">
    <property type="match status" value="1"/>
</dbReference>
<dbReference type="SUPFAM" id="SSF56672">
    <property type="entry name" value="DNA/RNA polymerases"/>
    <property type="match status" value="1"/>
</dbReference>
<dbReference type="Pfam" id="PF17919">
    <property type="entry name" value="RT_RNaseH_2"/>
    <property type="match status" value="1"/>
</dbReference>
<dbReference type="Pfam" id="PF17917">
    <property type="entry name" value="RT_RNaseH"/>
    <property type="match status" value="1"/>
</dbReference>